<dbReference type="AlphaFoldDB" id="A0A449ILN5"/>
<evidence type="ECO:0000256" key="16">
    <source>
        <dbReference type="PROSITE-ProRule" id="PRU00110"/>
    </source>
</evidence>
<evidence type="ECO:0000256" key="18">
    <source>
        <dbReference type="SAM" id="Phobius"/>
    </source>
</evidence>
<keyword evidence="12" id="KW-0067">ATP-binding</keyword>
<evidence type="ECO:0000256" key="7">
    <source>
        <dbReference type="ARBA" id="ARBA00022679"/>
    </source>
</evidence>
<dbReference type="SMART" id="SM00448">
    <property type="entry name" value="REC"/>
    <property type="match status" value="1"/>
</dbReference>
<feature type="modified residue" description="4-aspartylphosphate" evidence="17">
    <location>
        <position position="1029"/>
    </location>
</feature>
<dbReference type="InterPro" id="IPR004358">
    <property type="entry name" value="Sig_transdc_His_kin-like_C"/>
</dbReference>
<keyword evidence="8 18" id="KW-0812">Transmembrane</keyword>
<gene>
    <name evidence="24" type="primary">bvgS_4</name>
    <name evidence="24" type="ORF">NCTC10754_02975</name>
</gene>
<reference evidence="24 25" key="1">
    <citation type="submission" date="2019-02" db="EMBL/GenBank/DDBJ databases">
        <authorList>
            <consortium name="Pathogen Informatics"/>
        </authorList>
    </citation>
    <scope>NUCLEOTIDE SEQUENCE [LARGE SCALE GENOMIC DNA]</scope>
    <source>
        <strain evidence="24 25">3012STDY7103891</strain>
    </source>
</reference>
<dbReference type="PROSITE" id="PS50112">
    <property type="entry name" value="PAS"/>
    <property type="match status" value="1"/>
</dbReference>
<keyword evidence="5" id="KW-0997">Cell inner membrane</keyword>
<dbReference type="PANTHER" id="PTHR43047">
    <property type="entry name" value="TWO-COMPONENT HISTIDINE PROTEIN KINASE"/>
    <property type="match status" value="1"/>
</dbReference>
<dbReference type="InterPro" id="IPR003661">
    <property type="entry name" value="HisK_dim/P_dom"/>
</dbReference>
<keyword evidence="4" id="KW-1003">Cell membrane</keyword>
<dbReference type="SUPFAM" id="SSF55785">
    <property type="entry name" value="PYP-like sensor domain (PAS domain)"/>
    <property type="match status" value="1"/>
</dbReference>
<dbReference type="InterPro" id="IPR036097">
    <property type="entry name" value="HisK_dim/P_sf"/>
</dbReference>
<dbReference type="InterPro" id="IPR036641">
    <property type="entry name" value="HPT_dom_sf"/>
</dbReference>
<dbReference type="RefSeq" id="WP_240043214.1">
    <property type="nucleotide sequence ID" value="NZ_CAACYJ010000035.1"/>
</dbReference>
<protein>
    <recommendedName>
        <fullName evidence="3">histidine kinase</fullName>
        <ecNumber evidence="3">2.7.13.3</ecNumber>
    </recommendedName>
</protein>
<evidence type="ECO:0000313" key="24">
    <source>
        <dbReference type="EMBL" id="VFB20358.1"/>
    </source>
</evidence>
<dbReference type="SUPFAM" id="SSF47384">
    <property type="entry name" value="Homodimeric domain of signal transducing histidine kinase"/>
    <property type="match status" value="1"/>
</dbReference>
<dbReference type="Gene3D" id="3.40.190.10">
    <property type="entry name" value="Periplasmic binding protein-like II"/>
    <property type="match status" value="4"/>
</dbReference>
<keyword evidence="11 24" id="KW-0418">Kinase</keyword>
<sequence length="1233" mass="135825">MIAPWLIHNGVVTGVAVSLGAAIKRAVLAIVVMHFFPYDSLLAANDEGLLRLEERDYCPAAQVSLANDDWQWLRQKRALVIGVAQPDYPPFEMTAGSPFYEGITADVVCYLGQTLHIDTKLRRFADRGSALAALERGEIDLLGSSSALEVLGNNALLSKPYVQDQPALFVRYADQQPLPSNLAGKRIAVAADYLPYSQLAIRYPDARFIAYASRNLALAALAFGGLDGYLGDGLSSNYLINLNYFNDVRLERFVDVHSGGFAFAIQPGNTRLKTVLDSAISAMDEKSLQQIVKRWSGGGAMLSARQIDLSINEQRWIERHPVVRFVVNDDLAPFAFFDAEGRFSGMSSELLELINRRTGVQFVAVRTDSFASLLSSLSDNSADLTLAAHTAERESSLRFSKPFMFSSFVIVTRDVADPPSSLQGLRGKRVAVPMMAAERNVLGTYKDIEVIDSSTILESLAMVADGRADATFATLHGARYYLQHLYPGKLRISNILQGEYGALAFAAQRGETELISIIDKALRSITRDEINLVLNRWRPVAVFEVMKWRNYKALIYQMAGVAFLFVFCSLVWNIYIRRQIRERKRAQLALSDQLAFMEALINGTPHPIYVRDRQGVMVTCNTHYLKTFSVAREEVIGKTALQSAKHNSDEAMQFHAGYMRVIQQDEPYVVDRTLHVGDSKQIIYHWIQPFHDTGGQVQGVICGWIDISERRELIEQLRAAKHQADNSNRAKTTFLTTMSHEIRTPMSAVIGMLELALKRAEKGDFDRGSIEVAYTSAKGMLELLGDILDLVRIESGHVSLSPRRANLRELVESVVRVFEGLARQKNLIMKLDIDASVGCDVLVDPVRFQQVLSNLLGNAIKFTDSGEVRILLRVEQIVDERLQVILRVEDTGIGIDAQDLQHLFQPFSQANHGAASRGGTGLGLVISRSLCELMGGSLQICSAIGQGTTLEASFLFNKLSAVPLSPPQREQGLGAARALKVLVVDDQPANRLLLVQQLTFLGQSASDAGDGVVALQLWRAGHFDIVITDCNMPLMSGYDLAQQIRQDEAQRGMVACLIVGFTASVQPEEKTRCLKAGMNDCLFKPMSLKALSTLLSSWQAPLAESFVSGHDIQVCADQVSITARLHELTGGDDEAVAGLIHEALRSSEKDMAELRDLLARHDTSGFAALAHRIRGAALIVNDPLVIKCCEMLEQACSASLVVPAQVLHCAGLLEQAQEKLVKNLREISHASCV</sequence>
<dbReference type="PROSITE" id="PS50894">
    <property type="entry name" value="HPT"/>
    <property type="match status" value="1"/>
</dbReference>
<dbReference type="InterPro" id="IPR036890">
    <property type="entry name" value="HATPase_C_sf"/>
</dbReference>
<dbReference type="Pfam" id="PF02518">
    <property type="entry name" value="HATPase_c"/>
    <property type="match status" value="1"/>
</dbReference>
<dbReference type="SMART" id="SM00388">
    <property type="entry name" value="HisKA"/>
    <property type="match status" value="1"/>
</dbReference>
<dbReference type="InterPro" id="IPR013767">
    <property type="entry name" value="PAS_fold"/>
</dbReference>
<dbReference type="FunFam" id="3.30.565.10:FF:000010">
    <property type="entry name" value="Sensor histidine kinase RcsC"/>
    <property type="match status" value="1"/>
</dbReference>
<evidence type="ECO:0000256" key="9">
    <source>
        <dbReference type="ARBA" id="ARBA00022729"/>
    </source>
</evidence>
<evidence type="ECO:0000259" key="19">
    <source>
        <dbReference type="PROSITE" id="PS50109"/>
    </source>
</evidence>
<feature type="transmembrane region" description="Helical" evidence="18">
    <location>
        <begin position="554"/>
        <end position="575"/>
    </location>
</feature>
<dbReference type="Proteomes" id="UP000330809">
    <property type="component" value="Unassembled WGS sequence"/>
</dbReference>
<feature type="domain" description="PAC" evidence="22">
    <location>
        <begin position="663"/>
        <end position="719"/>
    </location>
</feature>
<keyword evidence="10" id="KW-0547">Nucleotide-binding</keyword>
<dbReference type="PRINTS" id="PR00344">
    <property type="entry name" value="BCTRLSENSOR"/>
</dbReference>
<evidence type="ECO:0000256" key="6">
    <source>
        <dbReference type="ARBA" id="ARBA00022553"/>
    </source>
</evidence>
<dbReference type="InterPro" id="IPR001638">
    <property type="entry name" value="Solute-binding_3/MltF_N"/>
</dbReference>
<evidence type="ECO:0000256" key="10">
    <source>
        <dbReference type="ARBA" id="ARBA00022741"/>
    </source>
</evidence>
<keyword evidence="7 24" id="KW-0808">Transferase</keyword>
<evidence type="ECO:0000256" key="14">
    <source>
        <dbReference type="ARBA" id="ARBA00023012"/>
    </source>
</evidence>
<evidence type="ECO:0000256" key="4">
    <source>
        <dbReference type="ARBA" id="ARBA00022475"/>
    </source>
</evidence>
<dbReference type="CDD" id="cd13707">
    <property type="entry name" value="PBP2_BvgS_D2"/>
    <property type="match status" value="1"/>
</dbReference>
<evidence type="ECO:0000256" key="5">
    <source>
        <dbReference type="ARBA" id="ARBA00022519"/>
    </source>
</evidence>
<dbReference type="PANTHER" id="PTHR43047:SF72">
    <property type="entry name" value="OSMOSENSING HISTIDINE PROTEIN KINASE SLN1"/>
    <property type="match status" value="1"/>
</dbReference>
<evidence type="ECO:0000256" key="15">
    <source>
        <dbReference type="ARBA" id="ARBA00023136"/>
    </source>
</evidence>
<dbReference type="SMART" id="SM00091">
    <property type="entry name" value="PAS"/>
    <property type="match status" value="1"/>
</dbReference>
<keyword evidence="13 18" id="KW-1133">Transmembrane helix</keyword>
<dbReference type="InterPro" id="IPR003594">
    <property type="entry name" value="HATPase_dom"/>
</dbReference>
<dbReference type="Gene3D" id="3.30.565.10">
    <property type="entry name" value="Histidine kinase-like ATPase, C-terminal domain"/>
    <property type="match status" value="1"/>
</dbReference>
<proteinExistence type="predicted"/>
<evidence type="ECO:0000256" key="8">
    <source>
        <dbReference type="ARBA" id="ARBA00022692"/>
    </source>
</evidence>
<feature type="domain" description="Response regulatory" evidence="20">
    <location>
        <begin position="980"/>
        <end position="1099"/>
    </location>
</feature>
<dbReference type="PROSITE" id="PS50110">
    <property type="entry name" value="RESPONSE_REGULATORY"/>
    <property type="match status" value="1"/>
</dbReference>
<evidence type="ECO:0000259" key="22">
    <source>
        <dbReference type="PROSITE" id="PS50113"/>
    </source>
</evidence>
<dbReference type="InterPro" id="IPR035965">
    <property type="entry name" value="PAS-like_dom_sf"/>
</dbReference>
<evidence type="ECO:0000259" key="20">
    <source>
        <dbReference type="PROSITE" id="PS50110"/>
    </source>
</evidence>
<dbReference type="CDD" id="cd16922">
    <property type="entry name" value="HATPase_EvgS-ArcB-TorS-like"/>
    <property type="match status" value="1"/>
</dbReference>
<evidence type="ECO:0000256" key="1">
    <source>
        <dbReference type="ARBA" id="ARBA00000085"/>
    </source>
</evidence>
<dbReference type="InterPro" id="IPR000014">
    <property type="entry name" value="PAS"/>
</dbReference>
<dbReference type="Gene3D" id="1.20.120.160">
    <property type="entry name" value="HPT domain"/>
    <property type="match status" value="1"/>
</dbReference>
<comment type="catalytic activity">
    <reaction evidence="1">
        <text>ATP + protein L-histidine = ADP + protein N-phospho-L-histidine.</text>
        <dbReference type="EC" id="2.7.13.3"/>
    </reaction>
</comment>
<evidence type="ECO:0000256" key="17">
    <source>
        <dbReference type="PROSITE-ProRule" id="PRU00169"/>
    </source>
</evidence>
<dbReference type="GO" id="GO:0005524">
    <property type="term" value="F:ATP binding"/>
    <property type="evidence" value="ECO:0007669"/>
    <property type="project" value="UniProtKB-KW"/>
</dbReference>
<dbReference type="EMBL" id="CAACYJ010000035">
    <property type="protein sequence ID" value="VFB20358.1"/>
    <property type="molecule type" value="Genomic_DNA"/>
</dbReference>
<dbReference type="PROSITE" id="PS50113">
    <property type="entry name" value="PAC"/>
    <property type="match status" value="1"/>
</dbReference>
<dbReference type="GO" id="GO:0006355">
    <property type="term" value="P:regulation of DNA-templated transcription"/>
    <property type="evidence" value="ECO:0007669"/>
    <property type="project" value="InterPro"/>
</dbReference>
<dbReference type="Gene3D" id="3.30.450.20">
    <property type="entry name" value="PAS domain"/>
    <property type="match status" value="1"/>
</dbReference>
<dbReference type="Pfam" id="PF00072">
    <property type="entry name" value="Response_reg"/>
    <property type="match status" value="1"/>
</dbReference>
<dbReference type="Pfam" id="PF00497">
    <property type="entry name" value="SBP_bac_3"/>
    <property type="match status" value="2"/>
</dbReference>
<dbReference type="Gene3D" id="3.40.50.2300">
    <property type="match status" value="1"/>
</dbReference>
<dbReference type="PROSITE" id="PS50109">
    <property type="entry name" value="HIS_KIN"/>
    <property type="match status" value="1"/>
</dbReference>
<dbReference type="SMART" id="SM00062">
    <property type="entry name" value="PBPb"/>
    <property type="match status" value="2"/>
</dbReference>
<dbReference type="EC" id="2.7.13.3" evidence="3"/>
<dbReference type="InterPro" id="IPR008207">
    <property type="entry name" value="Sig_transdc_His_kin_Hpt_dom"/>
</dbReference>
<evidence type="ECO:0000259" key="23">
    <source>
        <dbReference type="PROSITE" id="PS50894"/>
    </source>
</evidence>
<dbReference type="SUPFAM" id="SSF47226">
    <property type="entry name" value="Histidine-containing phosphotransfer domain, HPT domain"/>
    <property type="match status" value="1"/>
</dbReference>
<dbReference type="CDD" id="cd00082">
    <property type="entry name" value="HisKA"/>
    <property type="match status" value="1"/>
</dbReference>
<dbReference type="GO" id="GO:0005886">
    <property type="term" value="C:plasma membrane"/>
    <property type="evidence" value="ECO:0007669"/>
    <property type="project" value="UniProtKB-SubCell"/>
</dbReference>
<accession>A0A449ILN5</accession>
<dbReference type="InterPro" id="IPR049871">
    <property type="entry name" value="BvgS-like_periplasmic2"/>
</dbReference>
<keyword evidence="15 18" id="KW-0472">Membrane</keyword>
<dbReference type="InterPro" id="IPR000700">
    <property type="entry name" value="PAS-assoc_C"/>
</dbReference>
<organism evidence="24 25">
    <name type="scientific">Pseudomonas fragi</name>
    <dbReference type="NCBI Taxonomy" id="296"/>
    <lineage>
        <taxon>Bacteria</taxon>
        <taxon>Pseudomonadati</taxon>
        <taxon>Pseudomonadota</taxon>
        <taxon>Gammaproteobacteria</taxon>
        <taxon>Pseudomonadales</taxon>
        <taxon>Pseudomonadaceae</taxon>
        <taxon>Pseudomonas</taxon>
    </lineage>
</organism>
<dbReference type="InterPro" id="IPR005467">
    <property type="entry name" value="His_kinase_dom"/>
</dbReference>
<keyword evidence="9" id="KW-0732">Signal</keyword>
<evidence type="ECO:0000259" key="21">
    <source>
        <dbReference type="PROSITE" id="PS50112"/>
    </source>
</evidence>
<dbReference type="InterPro" id="IPR001789">
    <property type="entry name" value="Sig_transdc_resp-reg_receiver"/>
</dbReference>
<dbReference type="CDD" id="cd13705">
    <property type="entry name" value="PBP2_BvgS_D1"/>
    <property type="match status" value="1"/>
</dbReference>
<dbReference type="GO" id="GO:0009927">
    <property type="term" value="F:histidine phosphotransfer kinase activity"/>
    <property type="evidence" value="ECO:0007669"/>
    <property type="project" value="TreeGrafter"/>
</dbReference>
<feature type="domain" description="HPt" evidence="23">
    <location>
        <begin position="1132"/>
        <end position="1227"/>
    </location>
</feature>
<dbReference type="Pfam" id="PF00512">
    <property type="entry name" value="HisKA"/>
    <property type="match status" value="1"/>
</dbReference>
<dbReference type="GO" id="GO:0000155">
    <property type="term" value="F:phosphorelay sensor kinase activity"/>
    <property type="evidence" value="ECO:0007669"/>
    <property type="project" value="InterPro"/>
</dbReference>
<dbReference type="InterPro" id="IPR049870">
    <property type="entry name" value="BvgS-like_periplasmic1"/>
</dbReference>
<dbReference type="Pfam" id="PF00989">
    <property type="entry name" value="PAS"/>
    <property type="match status" value="1"/>
</dbReference>
<evidence type="ECO:0000256" key="3">
    <source>
        <dbReference type="ARBA" id="ARBA00012438"/>
    </source>
</evidence>
<feature type="domain" description="PAS" evidence="21">
    <location>
        <begin position="593"/>
        <end position="665"/>
    </location>
</feature>
<evidence type="ECO:0000256" key="12">
    <source>
        <dbReference type="ARBA" id="ARBA00022840"/>
    </source>
</evidence>
<evidence type="ECO:0000256" key="2">
    <source>
        <dbReference type="ARBA" id="ARBA00004429"/>
    </source>
</evidence>
<evidence type="ECO:0000313" key="25">
    <source>
        <dbReference type="Proteomes" id="UP000330809"/>
    </source>
</evidence>
<comment type="subcellular location">
    <subcellularLocation>
        <location evidence="2">Cell inner membrane</location>
        <topology evidence="2">Multi-pass membrane protein</topology>
    </subcellularLocation>
</comment>
<keyword evidence="14" id="KW-0902">Two-component regulatory system</keyword>
<dbReference type="SMART" id="SM00387">
    <property type="entry name" value="HATPase_c"/>
    <property type="match status" value="1"/>
</dbReference>
<evidence type="ECO:0000256" key="11">
    <source>
        <dbReference type="ARBA" id="ARBA00022777"/>
    </source>
</evidence>
<feature type="domain" description="Histidine kinase" evidence="19">
    <location>
        <begin position="737"/>
        <end position="958"/>
    </location>
</feature>
<dbReference type="InterPro" id="IPR011006">
    <property type="entry name" value="CheY-like_superfamily"/>
</dbReference>
<dbReference type="CDD" id="cd00130">
    <property type="entry name" value="PAS"/>
    <property type="match status" value="1"/>
</dbReference>
<evidence type="ECO:0000256" key="13">
    <source>
        <dbReference type="ARBA" id="ARBA00022989"/>
    </source>
</evidence>
<dbReference type="SUPFAM" id="SSF55874">
    <property type="entry name" value="ATPase domain of HSP90 chaperone/DNA topoisomerase II/histidine kinase"/>
    <property type="match status" value="1"/>
</dbReference>
<dbReference type="NCBIfam" id="TIGR00229">
    <property type="entry name" value="sensory_box"/>
    <property type="match status" value="1"/>
</dbReference>
<name>A0A449ILN5_PSEFR</name>
<feature type="modified residue" description="Phosphohistidine" evidence="16">
    <location>
        <position position="1171"/>
    </location>
</feature>
<keyword evidence="6 17" id="KW-0597">Phosphoprotein</keyword>
<dbReference type="SUPFAM" id="SSF53850">
    <property type="entry name" value="Periplasmic binding protein-like II"/>
    <property type="match status" value="2"/>
</dbReference>
<dbReference type="SUPFAM" id="SSF52172">
    <property type="entry name" value="CheY-like"/>
    <property type="match status" value="1"/>
</dbReference>
<dbReference type="CDD" id="cd17546">
    <property type="entry name" value="REC_hyHK_CKI1_RcsC-like"/>
    <property type="match status" value="1"/>
</dbReference>
<dbReference type="Gene3D" id="1.10.287.130">
    <property type="match status" value="1"/>
</dbReference>